<sequence>MSAAVSSKHTMENGLSKGAPAALNGLALKEKSSEFLDASQVSSPIKSEMFDYLLDNDVTIYRDTVTARDRANRTSNSFLNRDRGDGRTIPYVVMPFLDGSRPDQAPHSLPPLLNVDTIEDLTDDEVDAYVEGYGLSRAHGRDAIKAYIGCTC</sequence>
<organism evidence="3 4">
    <name type="scientific">Cylindrobasidium torrendii FP15055 ss-10</name>
    <dbReference type="NCBI Taxonomy" id="1314674"/>
    <lineage>
        <taxon>Eukaryota</taxon>
        <taxon>Fungi</taxon>
        <taxon>Dikarya</taxon>
        <taxon>Basidiomycota</taxon>
        <taxon>Agaricomycotina</taxon>
        <taxon>Agaricomycetes</taxon>
        <taxon>Agaricomycetidae</taxon>
        <taxon>Agaricales</taxon>
        <taxon>Marasmiineae</taxon>
        <taxon>Physalacriaceae</taxon>
        <taxon>Cylindrobasidium</taxon>
    </lineage>
</organism>
<dbReference type="OrthoDB" id="2825997at2759"/>
<dbReference type="AlphaFoldDB" id="A0A0D7BFV3"/>
<protein>
    <recommendedName>
        <fullName evidence="2">Mug135-like C-terminal domain-containing protein</fullName>
    </recommendedName>
</protein>
<dbReference type="InterPro" id="IPR013902">
    <property type="entry name" value="Mug135-like_C"/>
</dbReference>
<dbReference type="EMBL" id="KN880501">
    <property type="protein sequence ID" value="KIY68511.1"/>
    <property type="molecule type" value="Genomic_DNA"/>
</dbReference>
<reference evidence="3 4" key="1">
    <citation type="journal article" date="2015" name="Fungal Genet. Biol.">
        <title>Evolution of novel wood decay mechanisms in Agaricales revealed by the genome sequences of Fistulina hepatica and Cylindrobasidium torrendii.</title>
        <authorList>
            <person name="Floudas D."/>
            <person name="Held B.W."/>
            <person name="Riley R."/>
            <person name="Nagy L.G."/>
            <person name="Koehler G."/>
            <person name="Ransdell A.S."/>
            <person name="Younus H."/>
            <person name="Chow J."/>
            <person name="Chiniquy J."/>
            <person name="Lipzen A."/>
            <person name="Tritt A."/>
            <person name="Sun H."/>
            <person name="Haridas S."/>
            <person name="LaButti K."/>
            <person name="Ohm R.A."/>
            <person name="Kues U."/>
            <person name="Blanchette R.A."/>
            <person name="Grigoriev I.V."/>
            <person name="Minto R.E."/>
            <person name="Hibbett D.S."/>
        </authorList>
    </citation>
    <scope>NUCLEOTIDE SEQUENCE [LARGE SCALE GENOMIC DNA]</scope>
    <source>
        <strain evidence="3 4">FP15055 ss-10</strain>
    </source>
</reference>
<evidence type="ECO:0000256" key="1">
    <source>
        <dbReference type="ARBA" id="ARBA00005788"/>
    </source>
</evidence>
<dbReference type="Proteomes" id="UP000054007">
    <property type="component" value="Unassembled WGS sequence"/>
</dbReference>
<dbReference type="Pfam" id="PF08593">
    <property type="entry name" value="Mug135_C"/>
    <property type="match status" value="1"/>
</dbReference>
<evidence type="ECO:0000259" key="2">
    <source>
        <dbReference type="Pfam" id="PF08593"/>
    </source>
</evidence>
<comment type="similarity">
    <text evidence="1">Belongs to the UPF0612 family.</text>
</comment>
<accession>A0A0D7BFV3</accession>
<proteinExistence type="inferred from homology"/>
<gene>
    <name evidence="3" type="ORF">CYLTODRAFT_421542</name>
</gene>
<feature type="domain" description="Mug135-like C-terminal" evidence="2">
    <location>
        <begin position="80"/>
        <end position="151"/>
    </location>
</feature>
<name>A0A0D7BFV3_9AGAR</name>
<keyword evidence="4" id="KW-1185">Reference proteome</keyword>
<evidence type="ECO:0000313" key="3">
    <source>
        <dbReference type="EMBL" id="KIY68511.1"/>
    </source>
</evidence>
<dbReference type="STRING" id="1314674.A0A0D7BFV3"/>
<evidence type="ECO:0000313" key="4">
    <source>
        <dbReference type="Proteomes" id="UP000054007"/>
    </source>
</evidence>